<proteinExistence type="predicted"/>
<dbReference type="RefSeq" id="WP_067999134.1">
    <property type="nucleotide sequence ID" value="NZ_QQBC01000009.1"/>
</dbReference>
<dbReference type="InterPro" id="IPR053844">
    <property type="entry name" value="AH_C"/>
</dbReference>
<reference evidence="2 3" key="1">
    <citation type="submission" date="2018-07" db="EMBL/GenBank/DDBJ databases">
        <title>Genomic Encyclopedia of Type Strains, Phase IV (KMG-IV): sequencing the most valuable type-strain genomes for metagenomic binning, comparative biology and taxonomic classification.</title>
        <authorList>
            <person name="Goeker M."/>
        </authorList>
    </citation>
    <scope>NUCLEOTIDE SEQUENCE [LARGE SCALE GENOMIC DNA]</scope>
    <source>
        <strain evidence="2 3">DSM 44290</strain>
    </source>
</reference>
<evidence type="ECO:0000313" key="2">
    <source>
        <dbReference type="EMBL" id="RDI63728.1"/>
    </source>
</evidence>
<dbReference type="SUPFAM" id="SSF110857">
    <property type="entry name" value="Gamma-glutamyl cyclotransferase-like"/>
    <property type="match status" value="1"/>
</dbReference>
<evidence type="ECO:0000259" key="1">
    <source>
        <dbReference type="Pfam" id="PF21986"/>
    </source>
</evidence>
<accession>A0A370HZ37</accession>
<evidence type="ECO:0000313" key="3">
    <source>
        <dbReference type="Proteomes" id="UP000254869"/>
    </source>
</evidence>
<dbReference type="Proteomes" id="UP000254869">
    <property type="component" value="Unassembled WGS sequence"/>
</dbReference>
<name>A0A370HZ37_9NOCA</name>
<dbReference type="CDD" id="cd06661">
    <property type="entry name" value="GGCT_like"/>
    <property type="match status" value="1"/>
</dbReference>
<comment type="caution">
    <text evidence="2">The sequence shown here is derived from an EMBL/GenBank/DDBJ whole genome shotgun (WGS) entry which is preliminary data.</text>
</comment>
<dbReference type="Pfam" id="PF21986">
    <property type="entry name" value="AH_C"/>
    <property type="match status" value="1"/>
</dbReference>
<dbReference type="InterPro" id="IPR013024">
    <property type="entry name" value="GGCT-like"/>
</dbReference>
<sequence>MVLMFLNGEGMRDGRLHHQLDGAPLLRIARSAPKYRYFSVADRFPAMIATDSGGRAVTGEVYDVPMETLRDNLIPAEPAELELGLIELDDGTACLATVLRREHLGSGDLIDISDIGDWRAYRAGGTASAVSP</sequence>
<dbReference type="AlphaFoldDB" id="A0A370HZ37"/>
<dbReference type="Gene3D" id="3.10.490.10">
    <property type="entry name" value="Gamma-glutamyl cyclotransferase-like"/>
    <property type="match status" value="1"/>
</dbReference>
<dbReference type="EMBL" id="QQBC01000009">
    <property type="protein sequence ID" value="RDI63728.1"/>
    <property type="molecule type" value="Genomic_DNA"/>
</dbReference>
<feature type="domain" description="Allophanate hydrolase C-terminal" evidence="1">
    <location>
        <begin position="3"/>
        <end position="122"/>
    </location>
</feature>
<dbReference type="STRING" id="1210086.GCA_001613105_03647"/>
<dbReference type="InterPro" id="IPR036568">
    <property type="entry name" value="GGCT-like_sf"/>
</dbReference>
<organism evidence="2 3">
    <name type="scientific">Nocardia pseudobrasiliensis</name>
    <dbReference type="NCBI Taxonomy" id="45979"/>
    <lineage>
        <taxon>Bacteria</taxon>
        <taxon>Bacillati</taxon>
        <taxon>Actinomycetota</taxon>
        <taxon>Actinomycetes</taxon>
        <taxon>Mycobacteriales</taxon>
        <taxon>Nocardiaceae</taxon>
        <taxon>Nocardia</taxon>
    </lineage>
</organism>
<gene>
    <name evidence="2" type="ORF">DFR76_10964</name>
</gene>
<keyword evidence="3" id="KW-1185">Reference proteome</keyword>
<protein>
    <recommendedName>
        <fullName evidence="1">Allophanate hydrolase C-terminal domain-containing protein</fullName>
    </recommendedName>
</protein>